<dbReference type="EMBL" id="CVRI01000001">
    <property type="protein sequence ID" value="CRK86403.1"/>
    <property type="molecule type" value="Genomic_DNA"/>
</dbReference>
<evidence type="ECO:0000256" key="1">
    <source>
        <dbReference type="SAM" id="Phobius"/>
    </source>
</evidence>
<keyword evidence="1" id="KW-0812">Transmembrane</keyword>
<dbReference type="Proteomes" id="UP000183832">
    <property type="component" value="Unassembled WGS sequence"/>
</dbReference>
<keyword evidence="3" id="KW-1185">Reference proteome</keyword>
<accession>A0A1J1HEY7</accession>
<name>A0A1J1HEY7_9DIPT</name>
<keyword evidence="1" id="KW-0472">Membrane</keyword>
<gene>
    <name evidence="2" type="ORF">CLUMA_CG000326</name>
</gene>
<evidence type="ECO:0000313" key="3">
    <source>
        <dbReference type="Proteomes" id="UP000183832"/>
    </source>
</evidence>
<dbReference type="AlphaFoldDB" id="A0A1J1HEY7"/>
<feature type="transmembrane region" description="Helical" evidence="1">
    <location>
        <begin position="29"/>
        <end position="51"/>
    </location>
</feature>
<proteinExistence type="predicted"/>
<organism evidence="2 3">
    <name type="scientific">Clunio marinus</name>
    <dbReference type="NCBI Taxonomy" id="568069"/>
    <lineage>
        <taxon>Eukaryota</taxon>
        <taxon>Metazoa</taxon>
        <taxon>Ecdysozoa</taxon>
        <taxon>Arthropoda</taxon>
        <taxon>Hexapoda</taxon>
        <taxon>Insecta</taxon>
        <taxon>Pterygota</taxon>
        <taxon>Neoptera</taxon>
        <taxon>Endopterygota</taxon>
        <taxon>Diptera</taxon>
        <taxon>Nematocera</taxon>
        <taxon>Chironomoidea</taxon>
        <taxon>Chironomidae</taxon>
        <taxon>Clunio</taxon>
    </lineage>
</organism>
<evidence type="ECO:0000313" key="2">
    <source>
        <dbReference type="EMBL" id="CRK86403.1"/>
    </source>
</evidence>
<keyword evidence="1" id="KW-1133">Transmembrane helix</keyword>
<protein>
    <submittedName>
        <fullName evidence="2">CLUMA_CG000326, isoform A</fullName>
    </submittedName>
</protein>
<sequence length="61" mass="6969">MVTSTPTKQLQHFILNTTNKDLLNFSFEIFVFLSPSFLRGFALLTSAILTVKKEPKDSYTQ</sequence>
<reference evidence="2 3" key="1">
    <citation type="submission" date="2015-04" db="EMBL/GenBank/DDBJ databases">
        <authorList>
            <person name="Syromyatnikov M.Y."/>
            <person name="Popov V.N."/>
        </authorList>
    </citation>
    <scope>NUCLEOTIDE SEQUENCE [LARGE SCALE GENOMIC DNA]</scope>
</reference>